<evidence type="ECO:0008006" key="13">
    <source>
        <dbReference type="Google" id="ProtNLM"/>
    </source>
</evidence>
<evidence type="ECO:0000256" key="6">
    <source>
        <dbReference type="ARBA" id="ARBA00023136"/>
    </source>
</evidence>
<gene>
    <name evidence="11" type="ORF">H2200_013378</name>
</gene>
<evidence type="ECO:0000256" key="1">
    <source>
        <dbReference type="ARBA" id="ARBA00002598"/>
    </source>
</evidence>
<accession>A0AA38U4P3</accession>
<proteinExistence type="inferred from homology"/>
<evidence type="ECO:0000256" key="9">
    <source>
        <dbReference type="SAM" id="MobiDB-lite"/>
    </source>
</evidence>
<comment type="catalytic activity">
    <reaction evidence="8">
        <text>fluoride(in) = fluoride(out)</text>
        <dbReference type="Rhea" id="RHEA:76159"/>
        <dbReference type="ChEBI" id="CHEBI:17051"/>
    </reaction>
    <physiologicalReaction direction="left-to-right" evidence="8">
        <dbReference type="Rhea" id="RHEA:76160"/>
    </physiologicalReaction>
</comment>
<dbReference type="PANTHER" id="PTHR28259:SF1">
    <property type="entry name" value="FLUORIDE EXPORT PROTEIN 1-RELATED"/>
    <property type="match status" value="1"/>
</dbReference>
<dbReference type="AlphaFoldDB" id="A0AA38U4P3"/>
<keyword evidence="12" id="KW-1185">Reference proteome</keyword>
<reference evidence="11" key="1">
    <citation type="submission" date="2022-10" db="EMBL/GenBank/DDBJ databases">
        <title>Culturing micro-colonial fungi from biological soil crusts in the Mojave desert and describing Neophaeococcomyces mojavensis, and introducing the new genera and species Taxawa tesnikishii.</title>
        <authorList>
            <person name="Kurbessoian T."/>
            <person name="Stajich J.E."/>
        </authorList>
    </citation>
    <scope>NUCLEOTIDE SEQUENCE</scope>
    <source>
        <strain evidence="11">TK_41</strain>
    </source>
</reference>
<keyword evidence="4 10" id="KW-0812">Transmembrane</keyword>
<comment type="function">
    <text evidence="1">Fluoride channel required for the rapid expulsion of cytoplasmic fluoride.</text>
</comment>
<comment type="subcellular location">
    <subcellularLocation>
        <location evidence="2">Cell membrane</location>
        <topology evidence="2">Multi-pass membrane protein</topology>
    </subcellularLocation>
</comment>
<feature type="transmembrane region" description="Helical" evidence="10">
    <location>
        <begin position="178"/>
        <end position="197"/>
    </location>
</feature>
<dbReference type="EMBL" id="JAPDRK010000029">
    <property type="protein sequence ID" value="KAJ9602018.1"/>
    <property type="molecule type" value="Genomic_DNA"/>
</dbReference>
<feature type="transmembrane region" description="Helical" evidence="10">
    <location>
        <begin position="227"/>
        <end position="248"/>
    </location>
</feature>
<comment type="caution">
    <text evidence="11">The sequence shown here is derived from an EMBL/GenBank/DDBJ whole genome shotgun (WGS) entry which is preliminary data.</text>
</comment>
<dbReference type="GO" id="GO:1903425">
    <property type="term" value="F:fluoride transmembrane transporter activity"/>
    <property type="evidence" value="ECO:0007669"/>
    <property type="project" value="TreeGrafter"/>
</dbReference>
<evidence type="ECO:0000256" key="3">
    <source>
        <dbReference type="ARBA" id="ARBA00022475"/>
    </source>
</evidence>
<feature type="compositionally biased region" description="Polar residues" evidence="9">
    <location>
        <begin position="118"/>
        <end position="128"/>
    </location>
</feature>
<evidence type="ECO:0000256" key="8">
    <source>
        <dbReference type="ARBA" id="ARBA00035585"/>
    </source>
</evidence>
<feature type="compositionally biased region" description="Acidic residues" evidence="9">
    <location>
        <begin position="56"/>
        <end position="69"/>
    </location>
</feature>
<evidence type="ECO:0000313" key="12">
    <source>
        <dbReference type="Proteomes" id="UP001172673"/>
    </source>
</evidence>
<feature type="region of interest" description="Disordered" evidence="9">
    <location>
        <begin position="1"/>
        <end position="135"/>
    </location>
</feature>
<name>A0AA38U4P3_9EURO</name>
<keyword evidence="5 10" id="KW-1133">Transmembrane helix</keyword>
<comment type="similarity">
    <text evidence="7">Belongs to the fluoride channel Fluc/FEX (TC 1.A.43) family.</text>
</comment>
<organism evidence="11 12">
    <name type="scientific">Cladophialophora chaetospira</name>
    <dbReference type="NCBI Taxonomy" id="386627"/>
    <lineage>
        <taxon>Eukaryota</taxon>
        <taxon>Fungi</taxon>
        <taxon>Dikarya</taxon>
        <taxon>Ascomycota</taxon>
        <taxon>Pezizomycotina</taxon>
        <taxon>Eurotiomycetes</taxon>
        <taxon>Chaetothyriomycetidae</taxon>
        <taxon>Chaetothyriales</taxon>
        <taxon>Herpotrichiellaceae</taxon>
        <taxon>Cladophialophora</taxon>
    </lineage>
</organism>
<sequence length="495" mass="53431">MASHGYEKKVGGQYGLLGSNPNTFEERESNEAARQSSDLGENDAELTELAVPPPAGEDDDMRDTYEEEEGKVKRTCSSSKRESRGDAELTEVAVPSPLSHHGTSGEEAGGVAPVDQGFTHTQDSSSTVLEEGSRQRPTKDFSAYAEFCTISWLIFFALLGTLGRLGVQAISTYPNAPFLSPVLWANLAGSFLLGFLLEDRRFFRYSVEVDDDEKDATPEIDSVKKTLPLYIGLATGFCGSFTSFSNFITDAFLALSNELVPPSSTAPYHATQSPIHARNGGYSFMAAVAILIIQTAVSLGALKTGAHLAAAVEPIFPSLPATFLHRFIDPLSIPLGWGCWLGAVFLTIWPPSDDWRYRVTFALVFAPPGALVRFYLSKHLNARIPAFPLGTFIVNIFGTVIEGMSMDLQHSSTIMAKVTGSNAVPCAVLEGVVLGFCGCTTTVSTWVAELNGLRRRHAWSYGLPSVAIALACQVVIMGSMIWTIGSDQRCSQTAQ</sequence>
<feature type="transmembrane region" description="Helical" evidence="10">
    <location>
        <begin position="355"/>
        <end position="376"/>
    </location>
</feature>
<keyword evidence="3" id="KW-1003">Cell membrane</keyword>
<evidence type="ECO:0000313" key="11">
    <source>
        <dbReference type="EMBL" id="KAJ9602018.1"/>
    </source>
</evidence>
<dbReference type="Proteomes" id="UP001172673">
    <property type="component" value="Unassembled WGS sequence"/>
</dbReference>
<keyword evidence="6 10" id="KW-0472">Membrane</keyword>
<evidence type="ECO:0000256" key="10">
    <source>
        <dbReference type="SAM" id="Phobius"/>
    </source>
</evidence>
<evidence type="ECO:0000256" key="5">
    <source>
        <dbReference type="ARBA" id="ARBA00022989"/>
    </source>
</evidence>
<feature type="compositionally biased region" description="Basic and acidic residues" evidence="9">
    <location>
        <begin position="1"/>
        <end position="10"/>
    </location>
</feature>
<dbReference type="Pfam" id="PF02537">
    <property type="entry name" value="CRCB"/>
    <property type="match status" value="2"/>
</dbReference>
<evidence type="ECO:0000256" key="2">
    <source>
        <dbReference type="ARBA" id="ARBA00004651"/>
    </source>
</evidence>
<protein>
    <recommendedName>
        <fullName evidence="13">Chromosome condensation protein</fullName>
    </recommendedName>
</protein>
<feature type="transmembrane region" description="Helical" evidence="10">
    <location>
        <begin position="143"/>
        <end position="166"/>
    </location>
</feature>
<evidence type="ECO:0000256" key="4">
    <source>
        <dbReference type="ARBA" id="ARBA00022692"/>
    </source>
</evidence>
<dbReference type="PANTHER" id="PTHR28259">
    <property type="entry name" value="FLUORIDE EXPORT PROTEIN 1-RELATED"/>
    <property type="match status" value="1"/>
</dbReference>
<feature type="transmembrane region" description="Helical" evidence="10">
    <location>
        <begin position="323"/>
        <end position="349"/>
    </location>
</feature>
<dbReference type="GO" id="GO:0005886">
    <property type="term" value="C:plasma membrane"/>
    <property type="evidence" value="ECO:0007669"/>
    <property type="project" value="UniProtKB-SubCell"/>
</dbReference>
<dbReference type="InterPro" id="IPR003691">
    <property type="entry name" value="FluC"/>
</dbReference>
<feature type="transmembrane region" description="Helical" evidence="10">
    <location>
        <begin position="282"/>
        <end position="302"/>
    </location>
</feature>
<evidence type="ECO:0000256" key="7">
    <source>
        <dbReference type="ARBA" id="ARBA00035120"/>
    </source>
</evidence>
<feature type="transmembrane region" description="Helical" evidence="10">
    <location>
        <begin position="461"/>
        <end position="482"/>
    </location>
</feature>